<dbReference type="GO" id="GO:0019013">
    <property type="term" value="C:viral nucleocapsid"/>
    <property type="evidence" value="ECO:0007669"/>
    <property type="project" value="UniProtKB-KW"/>
</dbReference>
<protein>
    <recommendedName>
        <fullName evidence="3 10">Nucleoprotein</fullName>
    </recommendedName>
    <alternativeName>
        <fullName evidence="10">Coat protein</fullName>
    </alternativeName>
    <alternativeName>
        <fullName evidence="9 10">Nucleocapsid protein</fullName>
    </alternativeName>
</protein>
<dbReference type="GO" id="GO:0030430">
    <property type="term" value="C:host cell cytoplasm"/>
    <property type="evidence" value="ECO:0007669"/>
    <property type="project" value="UniProtKB-SubCell"/>
</dbReference>
<evidence type="ECO:0000256" key="2">
    <source>
        <dbReference type="ARBA" id="ARBA00004328"/>
    </source>
</evidence>
<evidence type="ECO:0000256" key="7">
    <source>
        <dbReference type="ARBA" id="ARBA00023086"/>
    </source>
</evidence>
<keyword evidence="7 10" id="KW-0543">Viral nucleoprotein</keyword>
<accession>A0A4D6Q7I3</accession>
<dbReference type="PIRSF" id="PIRSF004108">
    <property type="entry name" value="Tenuivirus_N"/>
    <property type="match status" value="1"/>
</dbReference>
<sequence>MSMSVAEIQAEIERVSTLALKYITEHKDILVAFVGQIDYNGYDAGKLLKILQDKSKNRDFGKDLCHLLVMRYTRGTRFVRDVRKKIKVAAGGETSHEIVTHYGIVQSVGDNADAITLGRLAALFPYVSMTIVKSVSTGAKLAIDSADMGTSGIDILLWDFVPQFISLDSETAPFCNKKNANNVLLSLQILQGALTTKKTMPDQKKKLRNLITDYDFVKYTSELMVITCSAKNLTDEKKQTYRRKLVSAFQTDDSGYKQEFWDALGQVSVGCVRKLKKDAQNYLKDRTTVLKVMVENCTKTEAEAIEAIKAFFAPEDV</sequence>
<evidence type="ECO:0000256" key="6">
    <source>
        <dbReference type="ARBA" id="ARBA00022884"/>
    </source>
</evidence>
<evidence type="ECO:0000313" key="11">
    <source>
        <dbReference type="EMBL" id="QCF41973.1"/>
    </source>
</evidence>
<comment type="subcellular location">
    <subcellularLocation>
        <location evidence="1">Host cytoplasm</location>
    </subcellularLocation>
    <subcellularLocation>
        <location evidence="2 10">Virion</location>
    </subcellularLocation>
</comment>
<keyword evidence="8" id="KW-1035">Host cytoplasm</keyword>
<keyword evidence="4 10" id="KW-0167">Capsid protein</keyword>
<evidence type="ECO:0000256" key="5">
    <source>
        <dbReference type="ARBA" id="ARBA00022844"/>
    </source>
</evidence>
<name>A0A4D6Q7I3_9VIRU</name>
<evidence type="ECO:0000256" key="10">
    <source>
        <dbReference type="PIRNR" id="PIRNR004108"/>
    </source>
</evidence>
<proteinExistence type="inferred from homology"/>
<dbReference type="EMBL" id="MH898733">
    <property type="protein sequence ID" value="QCF41973.1"/>
    <property type="molecule type" value="Genomic_RNA"/>
</dbReference>
<dbReference type="InterPro" id="IPR008864">
    <property type="entry name" value="Nucleocapsid_Tenuivirus"/>
</dbReference>
<keyword evidence="5 10" id="KW-0946">Virion</keyword>
<dbReference type="GO" id="GO:0003723">
    <property type="term" value="F:RNA binding"/>
    <property type="evidence" value="ECO:0007669"/>
    <property type="project" value="UniProtKB-KW"/>
</dbReference>
<evidence type="ECO:0000256" key="3">
    <source>
        <dbReference type="ARBA" id="ARBA00014389"/>
    </source>
</evidence>
<comment type="similarity">
    <text evidence="10">Belongs to the tenuiviruses nucleocapsid protein family.</text>
</comment>
<evidence type="ECO:0000256" key="1">
    <source>
        <dbReference type="ARBA" id="ARBA00004192"/>
    </source>
</evidence>
<evidence type="ECO:0000256" key="8">
    <source>
        <dbReference type="ARBA" id="ARBA00023200"/>
    </source>
</evidence>
<gene>
    <name evidence="11" type="primary">CP</name>
</gene>
<evidence type="ECO:0000256" key="4">
    <source>
        <dbReference type="ARBA" id="ARBA00022561"/>
    </source>
</evidence>
<dbReference type="Pfam" id="PF05733">
    <property type="entry name" value="Tenui_N"/>
    <property type="match status" value="1"/>
</dbReference>
<organism evidence="11">
    <name type="scientific">Tenuivirus persotritici</name>
    <dbReference type="NCBI Taxonomy" id="3052765"/>
    <lineage>
        <taxon>Viruses</taxon>
        <taxon>Riboviria</taxon>
        <taxon>Orthornavirae</taxon>
        <taxon>Negarnaviricota</taxon>
        <taxon>Polyploviricotina</taxon>
        <taxon>Bunyaviricetes</taxon>
        <taxon>Hareavirales</taxon>
        <taxon>Phenuiviridae</taxon>
        <taxon>Tenuivirus</taxon>
    </lineage>
</organism>
<reference evidence="11" key="1">
    <citation type="submission" date="2018-09" db="EMBL/GenBank/DDBJ databases">
        <authorList>
            <person name="Heydarnejad J."/>
            <person name="Shahdaei S."/>
            <person name="Izadpanah K."/>
        </authorList>
    </citation>
    <scope>NUCLEOTIDE SEQUENCE</scope>
    <source>
        <strain evidence="11">Dashtak</strain>
    </source>
</reference>
<keyword evidence="6" id="KW-0694">RNA-binding</keyword>
<dbReference type="InterPro" id="IPR009522">
    <property type="entry name" value="Capsid_Phlebovir/Tenuivir"/>
</dbReference>
<evidence type="ECO:0000256" key="9">
    <source>
        <dbReference type="ARBA" id="ARBA00033344"/>
    </source>
</evidence>